<protein>
    <submittedName>
        <fullName evidence="2">Uncharacterized protein</fullName>
    </submittedName>
</protein>
<gene>
    <name evidence="2" type="ORF">OUZ56_032305</name>
</gene>
<feature type="region of interest" description="Disordered" evidence="1">
    <location>
        <begin position="43"/>
        <end position="67"/>
    </location>
</feature>
<dbReference type="EMBL" id="JAOYFB010000005">
    <property type="protein sequence ID" value="KAK4017358.1"/>
    <property type="molecule type" value="Genomic_DNA"/>
</dbReference>
<evidence type="ECO:0000313" key="2">
    <source>
        <dbReference type="EMBL" id="KAK4017358.1"/>
    </source>
</evidence>
<comment type="caution">
    <text evidence="2">The sequence shown here is derived from an EMBL/GenBank/DDBJ whole genome shotgun (WGS) entry which is preliminary data.</text>
</comment>
<keyword evidence="3" id="KW-1185">Reference proteome</keyword>
<accession>A0ABQ9ZWU3</accession>
<organism evidence="2 3">
    <name type="scientific">Daphnia magna</name>
    <dbReference type="NCBI Taxonomy" id="35525"/>
    <lineage>
        <taxon>Eukaryota</taxon>
        <taxon>Metazoa</taxon>
        <taxon>Ecdysozoa</taxon>
        <taxon>Arthropoda</taxon>
        <taxon>Crustacea</taxon>
        <taxon>Branchiopoda</taxon>
        <taxon>Diplostraca</taxon>
        <taxon>Cladocera</taxon>
        <taxon>Anomopoda</taxon>
        <taxon>Daphniidae</taxon>
        <taxon>Daphnia</taxon>
    </lineage>
</organism>
<feature type="compositionally biased region" description="Basic and acidic residues" evidence="1">
    <location>
        <begin position="58"/>
        <end position="67"/>
    </location>
</feature>
<name>A0ABQ9ZWU3_9CRUS</name>
<dbReference type="Proteomes" id="UP001234178">
    <property type="component" value="Unassembled WGS sequence"/>
</dbReference>
<evidence type="ECO:0000313" key="3">
    <source>
        <dbReference type="Proteomes" id="UP001234178"/>
    </source>
</evidence>
<reference evidence="2 3" key="1">
    <citation type="journal article" date="2023" name="Nucleic Acids Res.">
        <title>The hologenome of Daphnia magna reveals possible DNA methylation and microbiome-mediated evolution of the host genome.</title>
        <authorList>
            <person name="Chaturvedi A."/>
            <person name="Li X."/>
            <person name="Dhandapani V."/>
            <person name="Marshall H."/>
            <person name="Kissane S."/>
            <person name="Cuenca-Cambronero M."/>
            <person name="Asole G."/>
            <person name="Calvet F."/>
            <person name="Ruiz-Romero M."/>
            <person name="Marangio P."/>
            <person name="Guigo R."/>
            <person name="Rago D."/>
            <person name="Mirbahai L."/>
            <person name="Eastwood N."/>
            <person name="Colbourne J.K."/>
            <person name="Zhou J."/>
            <person name="Mallon E."/>
            <person name="Orsini L."/>
        </authorList>
    </citation>
    <scope>NUCLEOTIDE SEQUENCE [LARGE SCALE GENOMIC DNA]</scope>
    <source>
        <strain evidence="2">LRV0_1</strain>
    </source>
</reference>
<sequence length="67" mass="7771">MDLLIQNTDEMIFVILVWKRYNRPSPSVTQWLEEIAPVQPDDWLGKRRNVSGAAANRTKQEDCSNQP</sequence>
<proteinExistence type="predicted"/>
<evidence type="ECO:0000256" key="1">
    <source>
        <dbReference type="SAM" id="MobiDB-lite"/>
    </source>
</evidence>